<organism evidence="2 3">
    <name type="scientific">Panaeolus cyanescens</name>
    <dbReference type="NCBI Taxonomy" id="181874"/>
    <lineage>
        <taxon>Eukaryota</taxon>
        <taxon>Fungi</taxon>
        <taxon>Dikarya</taxon>
        <taxon>Basidiomycota</taxon>
        <taxon>Agaricomycotina</taxon>
        <taxon>Agaricomycetes</taxon>
        <taxon>Agaricomycetidae</taxon>
        <taxon>Agaricales</taxon>
        <taxon>Agaricineae</taxon>
        <taxon>Galeropsidaceae</taxon>
        <taxon>Panaeolus</taxon>
    </lineage>
</organism>
<dbReference type="OrthoDB" id="3052331at2759"/>
<accession>A0A409WWH7</accession>
<feature type="compositionally biased region" description="Acidic residues" evidence="1">
    <location>
        <begin position="321"/>
        <end position="343"/>
    </location>
</feature>
<comment type="caution">
    <text evidence="2">The sequence shown here is derived from an EMBL/GenBank/DDBJ whole genome shotgun (WGS) entry which is preliminary data.</text>
</comment>
<keyword evidence="3" id="KW-1185">Reference proteome</keyword>
<name>A0A409WWH7_9AGAR</name>
<gene>
    <name evidence="2" type="ORF">CVT24_009883</name>
</gene>
<dbReference type="STRING" id="181874.A0A409WWH7"/>
<feature type="compositionally biased region" description="Low complexity" evidence="1">
    <location>
        <begin position="139"/>
        <end position="158"/>
    </location>
</feature>
<feature type="compositionally biased region" description="Basic and acidic residues" evidence="1">
    <location>
        <begin position="344"/>
        <end position="360"/>
    </location>
</feature>
<evidence type="ECO:0000313" key="3">
    <source>
        <dbReference type="Proteomes" id="UP000284842"/>
    </source>
</evidence>
<dbReference type="AlphaFoldDB" id="A0A409WWH7"/>
<dbReference type="Proteomes" id="UP000284842">
    <property type="component" value="Unassembled WGS sequence"/>
</dbReference>
<dbReference type="EMBL" id="NHTK01005112">
    <property type="protein sequence ID" value="PPQ82821.1"/>
    <property type="molecule type" value="Genomic_DNA"/>
</dbReference>
<feature type="region of interest" description="Disordered" evidence="1">
    <location>
        <begin position="542"/>
        <end position="567"/>
    </location>
</feature>
<proteinExistence type="predicted"/>
<dbReference type="InParanoid" id="A0A409WWH7"/>
<evidence type="ECO:0000313" key="2">
    <source>
        <dbReference type="EMBL" id="PPQ82821.1"/>
    </source>
</evidence>
<protein>
    <submittedName>
        <fullName evidence="2">Uncharacterized protein</fullName>
    </submittedName>
</protein>
<feature type="region of interest" description="Disordered" evidence="1">
    <location>
        <begin position="109"/>
        <end position="159"/>
    </location>
</feature>
<feature type="region of interest" description="Disordered" evidence="1">
    <location>
        <begin position="243"/>
        <end position="377"/>
    </location>
</feature>
<evidence type="ECO:0000256" key="1">
    <source>
        <dbReference type="SAM" id="MobiDB-lite"/>
    </source>
</evidence>
<reference evidence="2 3" key="1">
    <citation type="journal article" date="2018" name="Evol. Lett.">
        <title>Horizontal gene cluster transfer increased hallucinogenic mushroom diversity.</title>
        <authorList>
            <person name="Reynolds H.T."/>
            <person name="Vijayakumar V."/>
            <person name="Gluck-Thaler E."/>
            <person name="Korotkin H.B."/>
            <person name="Matheny P.B."/>
            <person name="Slot J.C."/>
        </authorList>
    </citation>
    <scope>NUCLEOTIDE SEQUENCE [LARGE SCALE GENOMIC DNA]</scope>
    <source>
        <strain evidence="2 3">2629</strain>
    </source>
</reference>
<sequence length="669" mass="73042">MVTLLPTESTLTIPVSGNVASGIEPLTLLDVPLGDILTMLTVKSHMASEHLSPEDKKDMDAALNVAHDALSKLYAYIDKLERDTDSDDETYPGLDIDIVNAYMAEEAERERLKQTAGNTEEAQSTEREPTERAQVVEASLSSSSASSSSGQPIDSPPSYASHLLPDATIAGPVARMQLVPDFQNYFILFSKSVAPNETAYYPAPGTTPEYMLKAFEILHTEVFPHAWKPVESFGAHFDAEVSTAKTASPLPRSSAKRAVPDDDATPTKKRLRPGAVEPPKNVGAQQTLQESPDIEEGYFSTPVNRTPRRRSTVKEATFVVEEAEVDDEEIDGQDDDIEWPDSDEDRKQNAKPLTVDHDVGNDQEDFDDAASIPSGSPRIDLVDVEEDAKSNFTTFTTLTGREIPQSNTFISWKKVKKMLGDGKNKCIVAAENFVRVGPFVNVGAAPASAYALDPRNRVVLKDTGGTALCMMVGGVQNCDLVHGGPPNLQYPDYVVKRITITPTQISAIIFRQTLRKLFNKPSLKVPFESETEITFSTKKDGAKISSPVKNKSSALYGPDSGDESSEPVSKSWYTTHIWPSVLDFDTNVPIYDATGKDFLFDKASFENLRALPLYPRGKATQKLDIPVNSIVAVGFTSNLWGGSDTTASSLSLNVQFVIVLRILKLAGEN</sequence>